<protein>
    <submittedName>
        <fullName evidence="6">Degenerate transposase</fullName>
    </submittedName>
</protein>
<dbReference type="EMBL" id="CABBZR010000027">
    <property type="protein sequence ID" value="VSJ55061.1"/>
    <property type="molecule type" value="Genomic_DNA"/>
</dbReference>
<dbReference type="EMBL" id="CFFA01000003">
    <property type="protein sequence ID" value="CEX62082.1"/>
    <property type="molecule type" value="Genomic_DNA"/>
</dbReference>
<dbReference type="Proteomes" id="UP000311381">
    <property type="component" value="Unassembled WGS sequence"/>
</dbReference>
<evidence type="ECO:0000313" key="13">
    <source>
        <dbReference type="Proteomes" id="UP000312530"/>
    </source>
</evidence>
<evidence type="ECO:0000313" key="6">
    <source>
        <dbReference type="EMBL" id="VQD10006.1"/>
    </source>
</evidence>
<dbReference type="Proteomes" id="UP000298847">
    <property type="component" value="Unassembled WGS sequence"/>
</dbReference>
<proteinExistence type="predicted"/>
<organism evidence="6 10">
    <name type="scientific">Streptococcus pneumoniae</name>
    <dbReference type="NCBI Taxonomy" id="1313"/>
    <lineage>
        <taxon>Bacteria</taxon>
        <taxon>Bacillati</taxon>
        <taxon>Bacillota</taxon>
        <taxon>Bacilli</taxon>
        <taxon>Lactobacillales</taxon>
        <taxon>Streptococcaceae</taxon>
        <taxon>Streptococcus</taxon>
    </lineage>
</organism>
<dbReference type="EMBL" id="CAAQRO010000022">
    <property type="protein sequence ID" value="VMD03189.1"/>
    <property type="molecule type" value="Genomic_DNA"/>
</dbReference>
<dbReference type="Proteomes" id="UP000312530">
    <property type="component" value="Unassembled WGS sequence"/>
</dbReference>
<name>A0A0T9GIX4_STREE</name>
<dbReference type="AlphaFoldDB" id="A0A0T9GIX4"/>
<evidence type="ECO:0000313" key="1">
    <source>
        <dbReference type="EMBL" id="CEX62082.1"/>
    </source>
</evidence>
<dbReference type="EMBL" id="CAAXWD010000012">
    <property type="protein sequence ID" value="VQD10006.1"/>
    <property type="molecule type" value="Genomic_DNA"/>
</dbReference>
<dbReference type="EMBL" id="CAASIK010000011">
    <property type="protein sequence ID" value="VNB61168.1"/>
    <property type="molecule type" value="Genomic_DNA"/>
</dbReference>
<accession>A0A0T9GIX4</accession>
<reference evidence="1 8" key="1">
    <citation type="submission" date="2015-03" db="EMBL/GenBank/DDBJ databases">
        <authorList>
            <consortium name="Pathogen Informatics"/>
            <person name="Murphy D."/>
        </authorList>
    </citation>
    <scope>NUCLEOTIDE SEQUENCE [LARGE SCALE GENOMIC DNA]</scope>
    <source>
        <strain evidence="1">SMRU51</strain>
        <strain evidence="8">type strain: N</strain>
    </source>
</reference>
<evidence type="ECO:0000313" key="5">
    <source>
        <dbReference type="EMBL" id="VOG86982.1"/>
    </source>
</evidence>
<evidence type="ECO:0000313" key="3">
    <source>
        <dbReference type="EMBL" id="VMD03189.1"/>
    </source>
</evidence>
<evidence type="ECO:0000313" key="2">
    <source>
        <dbReference type="EMBL" id="SUN86533.1"/>
    </source>
</evidence>
<sequence length="106" mass="11702">MAEKLSELAEQSYLAISKTSPMTEEVKYHAQELLRLTNRKDQDLAQMIELAEPLPEYEILLSIPGIAETTATSIIGELETFVAFSLPTKSMPLSVLTSDTMNLAIS</sequence>
<dbReference type="Proteomes" id="UP000314170">
    <property type="component" value="Unassembled WGS sequence"/>
</dbReference>
<dbReference type="EMBL" id="CAAULE010000023">
    <property type="protein sequence ID" value="VOG86982.1"/>
    <property type="molecule type" value="Genomic_DNA"/>
</dbReference>
<evidence type="ECO:0000313" key="12">
    <source>
        <dbReference type="Proteomes" id="UP000311381"/>
    </source>
</evidence>
<evidence type="ECO:0000313" key="9">
    <source>
        <dbReference type="Proteomes" id="UP000254854"/>
    </source>
</evidence>
<dbReference type="Proteomes" id="UP000254854">
    <property type="component" value="Unassembled WGS sequence"/>
</dbReference>
<evidence type="ECO:0000313" key="7">
    <source>
        <dbReference type="EMBL" id="VSJ55061.1"/>
    </source>
</evidence>
<dbReference type="Proteomes" id="UP000048507">
    <property type="component" value="Unassembled WGS sequence"/>
</dbReference>
<evidence type="ECO:0000313" key="14">
    <source>
        <dbReference type="Proteomes" id="UP000314170"/>
    </source>
</evidence>
<dbReference type="EMBL" id="UHFW01000006">
    <property type="protein sequence ID" value="SUN86533.1"/>
    <property type="molecule type" value="Genomic_DNA"/>
</dbReference>
<dbReference type="Proteomes" id="UP000310822">
    <property type="component" value="Unassembled WGS sequence"/>
</dbReference>
<gene>
    <name evidence="1" type="ORF">ERS019209_00487</name>
    <name evidence="2" type="ORF">NCTC13734_01170</name>
    <name evidence="7" type="ORF">SAMEA104154639_02055</name>
    <name evidence="3" type="ORF">SAMEA2627268_02101</name>
    <name evidence="5" type="ORF">SAMEA2696453_02004</name>
    <name evidence="4" type="ORF">SAMEA2783718_01662</name>
    <name evidence="6" type="ORF">SAMEA3354366_02113</name>
</gene>
<evidence type="ECO:0000313" key="4">
    <source>
        <dbReference type="EMBL" id="VNB61168.1"/>
    </source>
</evidence>
<reference evidence="2 9" key="2">
    <citation type="submission" date="2018-06" db="EMBL/GenBank/DDBJ databases">
        <authorList>
            <consortium name="Pathogen Informatics"/>
            <person name="Doyle S."/>
        </authorList>
    </citation>
    <scope>NUCLEOTIDE SEQUENCE [LARGE SCALE GENOMIC DNA]</scope>
    <source>
        <strain evidence="2 9">NCTC13734</strain>
    </source>
</reference>
<evidence type="ECO:0000313" key="10">
    <source>
        <dbReference type="Proteomes" id="UP000298847"/>
    </source>
</evidence>
<reference evidence="10 11" key="3">
    <citation type="submission" date="2019-04" db="EMBL/GenBank/DDBJ databases">
        <authorList>
            <consortium name="Pathogen Informatics"/>
        </authorList>
    </citation>
    <scope>NUCLEOTIDE SEQUENCE [LARGE SCALE GENOMIC DNA]</scope>
    <source>
        <strain evidence="6 10">GPSC22</strain>
        <strain evidence="7 14">GPSC38</strain>
        <strain evidence="12 13">GPSC47</strain>
        <strain evidence="4 11">GPSC54</strain>
    </source>
</reference>
<evidence type="ECO:0000313" key="8">
    <source>
        <dbReference type="Proteomes" id="UP000048507"/>
    </source>
</evidence>
<evidence type="ECO:0000313" key="11">
    <source>
        <dbReference type="Proteomes" id="UP000310822"/>
    </source>
</evidence>